<feature type="region of interest" description="Disordered" evidence="1">
    <location>
        <begin position="106"/>
        <end position="177"/>
    </location>
</feature>
<organism evidence="2 3">
    <name type="scientific">Micromonospora parathelypteridis</name>
    <dbReference type="NCBI Taxonomy" id="1839617"/>
    <lineage>
        <taxon>Bacteria</taxon>
        <taxon>Bacillati</taxon>
        <taxon>Actinomycetota</taxon>
        <taxon>Actinomycetes</taxon>
        <taxon>Micromonosporales</taxon>
        <taxon>Micromonosporaceae</taxon>
        <taxon>Micromonospora</taxon>
    </lineage>
</organism>
<dbReference type="RefSeq" id="WP_184181662.1">
    <property type="nucleotide sequence ID" value="NZ_BMNF01000001.1"/>
</dbReference>
<proteinExistence type="predicted"/>
<feature type="compositionally biased region" description="Gly residues" evidence="1">
    <location>
        <begin position="145"/>
        <end position="157"/>
    </location>
</feature>
<gene>
    <name evidence="2" type="ORF">HNR20_003725</name>
</gene>
<evidence type="ECO:0000313" key="3">
    <source>
        <dbReference type="Proteomes" id="UP000586947"/>
    </source>
</evidence>
<evidence type="ECO:0000313" key="2">
    <source>
        <dbReference type="EMBL" id="MBB5479220.1"/>
    </source>
</evidence>
<keyword evidence="3" id="KW-1185">Reference proteome</keyword>
<accession>A0A840W355</accession>
<dbReference type="EMBL" id="JACHDP010000001">
    <property type="protein sequence ID" value="MBB5479220.1"/>
    <property type="molecule type" value="Genomic_DNA"/>
</dbReference>
<evidence type="ECO:0000256" key="1">
    <source>
        <dbReference type="SAM" id="MobiDB-lite"/>
    </source>
</evidence>
<name>A0A840W355_9ACTN</name>
<dbReference type="AlphaFoldDB" id="A0A840W355"/>
<sequence length="177" mass="18294">MSRALSYYLIYRTDQSTAPAGLFVIDPGQGEALLWDHRRGAWAYDPGLVTRFLDDYRNLDRYESVNRMRAEQVAQAITGVPALPDETAFRMMLAAGAAGYEASLADGGGPGITSTQDRPDSPSDQGAPGGAPARNVLGGASSQLGMGGSASGGGADGSAGRRSRATWPDGADGVGRA</sequence>
<comment type="caution">
    <text evidence="2">The sequence shown here is derived from an EMBL/GenBank/DDBJ whole genome shotgun (WGS) entry which is preliminary data.</text>
</comment>
<protein>
    <submittedName>
        <fullName evidence="2">Uncharacterized protein</fullName>
    </submittedName>
</protein>
<dbReference type="Proteomes" id="UP000586947">
    <property type="component" value="Unassembled WGS sequence"/>
</dbReference>
<reference evidence="2 3" key="1">
    <citation type="submission" date="2020-08" db="EMBL/GenBank/DDBJ databases">
        <title>Sequencing the genomes of 1000 actinobacteria strains.</title>
        <authorList>
            <person name="Klenk H.-P."/>
        </authorList>
    </citation>
    <scope>NUCLEOTIDE SEQUENCE [LARGE SCALE GENOMIC DNA]</scope>
    <source>
        <strain evidence="2 3">DSM 103125</strain>
    </source>
</reference>